<comment type="caution">
    <text evidence="24">The sequence shown here is derived from an EMBL/GenBank/DDBJ whole genome shotgun (WGS) entry which is preliminary data.</text>
</comment>
<proteinExistence type="inferred from homology"/>
<evidence type="ECO:0000256" key="8">
    <source>
        <dbReference type="ARBA" id="ARBA00022645"/>
    </source>
</evidence>
<keyword evidence="11 22" id="KW-0732">Signal</keyword>
<dbReference type="GO" id="GO:0004180">
    <property type="term" value="F:carboxypeptidase activity"/>
    <property type="evidence" value="ECO:0007669"/>
    <property type="project" value="UniProtKB-KW"/>
</dbReference>
<dbReference type="PANTHER" id="PTHR12053">
    <property type="entry name" value="PROTEASE FAMILY M28 PLASMA GLUTAMATE CARBOXYPEPTIDASE-RELATED"/>
    <property type="match status" value="1"/>
</dbReference>
<dbReference type="GO" id="GO:0005615">
    <property type="term" value="C:extracellular space"/>
    <property type="evidence" value="ECO:0007669"/>
    <property type="project" value="TreeGrafter"/>
</dbReference>
<dbReference type="Gene3D" id="3.50.30.30">
    <property type="match status" value="1"/>
</dbReference>
<dbReference type="PANTHER" id="PTHR12053:SF3">
    <property type="entry name" value="CARBOXYPEPTIDASE Q"/>
    <property type="match status" value="1"/>
</dbReference>
<evidence type="ECO:0000256" key="20">
    <source>
        <dbReference type="ARBA" id="ARBA00025833"/>
    </source>
</evidence>
<evidence type="ECO:0000259" key="23">
    <source>
        <dbReference type="Pfam" id="PF04389"/>
    </source>
</evidence>
<evidence type="ECO:0000313" key="25">
    <source>
        <dbReference type="Proteomes" id="UP001181693"/>
    </source>
</evidence>
<keyword evidence="19" id="KW-0458">Lysosome</keyword>
<comment type="subunit">
    <text evidence="20">Homodimer. The monomeric form is inactive while the homodimer is active.</text>
</comment>
<dbReference type="Pfam" id="PF04389">
    <property type="entry name" value="Peptidase_M28"/>
    <property type="match status" value="1"/>
</dbReference>
<keyword evidence="17" id="KW-0865">Zymogen</keyword>
<keyword evidence="14" id="KW-0862">Zinc</keyword>
<dbReference type="SUPFAM" id="SSF53187">
    <property type="entry name" value="Zn-dependent exopeptidases"/>
    <property type="match status" value="1"/>
</dbReference>
<gene>
    <name evidence="24" type="ORF">GDO54_011801</name>
</gene>
<keyword evidence="7" id="KW-0964">Secreted</keyword>
<dbReference type="CDD" id="cd03883">
    <property type="entry name" value="M28_Pgcp_like"/>
    <property type="match status" value="1"/>
</dbReference>
<organism evidence="24 25">
    <name type="scientific">Pyxicephalus adspersus</name>
    <name type="common">African bullfrog</name>
    <dbReference type="NCBI Taxonomy" id="30357"/>
    <lineage>
        <taxon>Eukaryota</taxon>
        <taxon>Metazoa</taxon>
        <taxon>Chordata</taxon>
        <taxon>Craniata</taxon>
        <taxon>Vertebrata</taxon>
        <taxon>Euteleostomi</taxon>
        <taxon>Amphibia</taxon>
        <taxon>Batrachia</taxon>
        <taxon>Anura</taxon>
        <taxon>Neobatrachia</taxon>
        <taxon>Ranoidea</taxon>
        <taxon>Pyxicephalidae</taxon>
        <taxon>Pyxicephalinae</taxon>
        <taxon>Pyxicephalus</taxon>
    </lineage>
</organism>
<dbReference type="FunFam" id="3.40.630.10:FF:000036">
    <property type="entry name" value="Carboxypeptidase Q"/>
    <property type="match status" value="1"/>
</dbReference>
<keyword evidence="15" id="KW-0333">Golgi apparatus</keyword>
<feature type="domain" description="Peptidase M28" evidence="23">
    <location>
        <begin position="269"/>
        <end position="454"/>
    </location>
</feature>
<evidence type="ECO:0000256" key="7">
    <source>
        <dbReference type="ARBA" id="ARBA00022525"/>
    </source>
</evidence>
<keyword evidence="10" id="KW-0479">Metal-binding</keyword>
<comment type="similarity">
    <text evidence="5">Belongs to the peptidase M28 family.</text>
</comment>
<keyword evidence="8" id="KW-0121">Carboxypeptidase</keyword>
<keyword evidence="25" id="KW-1185">Reference proteome</keyword>
<evidence type="ECO:0000313" key="24">
    <source>
        <dbReference type="EMBL" id="DBA24100.1"/>
    </source>
</evidence>
<dbReference type="EMBL" id="DYDO01000005">
    <property type="protein sequence ID" value="DBA24100.1"/>
    <property type="molecule type" value="Genomic_DNA"/>
</dbReference>
<evidence type="ECO:0000256" key="16">
    <source>
        <dbReference type="ARBA" id="ARBA00023049"/>
    </source>
</evidence>
<evidence type="ECO:0000256" key="14">
    <source>
        <dbReference type="ARBA" id="ARBA00022833"/>
    </source>
</evidence>
<dbReference type="Proteomes" id="UP001181693">
    <property type="component" value="Unassembled WGS sequence"/>
</dbReference>
<keyword evidence="18" id="KW-0325">Glycoprotein</keyword>
<keyword evidence="16" id="KW-0482">Metalloprotease</keyword>
<feature type="chain" id="PRO_5043640619" description="Carboxypeptidase Q" evidence="22">
    <location>
        <begin position="21"/>
        <end position="470"/>
    </location>
</feature>
<keyword evidence="13" id="KW-0256">Endoplasmic reticulum</keyword>
<evidence type="ECO:0000256" key="6">
    <source>
        <dbReference type="ARBA" id="ARBA00014116"/>
    </source>
</evidence>
<evidence type="ECO:0000256" key="12">
    <source>
        <dbReference type="ARBA" id="ARBA00022801"/>
    </source>
</evidence>
<dbReference type="InterPro" id="IPR039866">
    <property type="entry name" value="CPQ"/>
</dbReference>
<evidence type="ECO:0000256" key="19">
    <source>
        <dbReference type="ARBA" id="ARBA00023228"/>
    </source>
</evidence>
<dbReference type="Gene3D" id="3.40.630.10">
    <property type="entry name" value="Zn peptidases"/>
    <property type="match status" value="1"/>
</dbReference>
<evidence type="ECO:0000256" key="5">
    <source>
        <dbReference type="ARBA" id="ARBA00010918"/>
    </source>
</evidence>
<reference evidence="24" key="1">
    <citation type="thesis" date="2020" institute="ProQuest LLC" country="789 East Eisenhower Parkway, Ann Arbor, MI, USA">
        <title>Comparative Genomics and Chromosome Evolution.</title>
        <authorList>
            <person name="Mudd A.B."/>
        </authorList>
    </citation>
    <scope>NUCLEOTIDE SEQUENCE</scope>
    <source>
        <strain evidence="24">1538</strain>
        <tissue evidence="24">Blood</tissue>
    </source>
</reference>
<evidence type="ECO:0000256" key="17">
    <source>
        <dbReference type="ARBA" id="ARBA00023145"/>
    </source>
</evidence>
<keyword evidence="9" id="KW-0645">Protease</keyword>
<keyword evidence="12" id="KW-0378">Hydrolase</keyword>
<comment type="subcellular location">
    <subcellularLocation>
        <location evidence="1">Endoplasmic reticulum</location>
    </subcellularLocation>
    <subcellularLocation>
        <location evidence="3">Golgi apparatus</location>
    </subcellularLocation>
    <subcellularLocation>
        <location evidence="2">Lysosome</location>
    </subcellularLocation>
    <subcellularLocation>
        <location evidence="4">Secreted</location>
    </subcellularLocation>
</comment>
<dbReference type="AlphaFoldDB" id="A0AAV3A8Z0"/>
<accession>A0AAV3A8Z0</accession>
<dbReference type="GO" id="GO:0005794">
    <property type="term" value="C:Golgi apparatus"/>
    <property type="evidence" value="ECO:0007669"/>
    <property type="project" value="UniProtKB-SubCell"/>
</dbReference>
<protein>
    <recommendedName>
        <fullName evidence="6">Carboxypeptidase Q</fullName>
    </recommendedName>
    <alternativeName>
        <fullName evidence="21">Plasma glutamate carboxypeptidase</fullName>
    </alternativeName>
</protein>
<dbReference type="GO" id="GO:0046872">
    <property type="term" value="F:metal ion binding"/>
    <property type="evidence" value="ECO:0007669"/>
    <property type="project" value="UniProtKB-KW"/>
</dbReference>
<evidence type="ECO:0000256" key="1">
    <source>
        <dbReference type="ARBA" id="ARBA00004240"/>
    </source>
</evidence>
<dbReference type="GO" id="GO:0005783">
    <property type="term" value="C:endoplasmic reticulum"/>
    <property type="evidence" value="ECO:0007669"/>
    <property type="project" value="UniProtKB-SubCell"/>
</dbReference>
<evidence type="ECO:0000256" key="10">
    <source>
        <dbReference type="ARBA" id="ARBA00022723"/>
    </source>
</evidence>
<evidence type="ECO:0000256" key="15">
    <source>
        <dbReference type="ARBA" id="ARBA00023034"/>
    </source>
</evidence>
<dbReference type="GO" id="GO:0005764">
    <property type="term" value="C:lysosome"/>
    <property type="evidence" value="ECO:0007669"/>
    <property type="project" value="UniProtKB-SubCell"/>
</dbReference>
<evidence type="ECO:0000256" key="18">
    <source>
        <dbReference type="ARBA" id="ARBA00023180"/>
    </source>
</evidence>
<evidence type="ECO:0000256" key="9">
    <source>
        <dbReference type="ARBA" id="ARBA00022670"/>
    </source>
</evidence>
<evidence type="ECO:0000256" key="22">
    <source>
        <dbReference type="SAM" id="SignalP"/>
    </source>
</evidence>
<evidence type="ECO:0000256" key="4">
    <source>
        <dbReference type="ARBA" id="ARBA00004613"/>
    </source>
</evidence>
<sequence>MKTILKASVLTIYMLHMCFGTDSQHGVSSRKLQRIKKEVAGYKDVAKSIINLAVYGSAQNRSYDRLSLFVDTIGNRVSGSDNLKKAIKYMYNALQEDKLQNVSLEPVKVPHWERGKESAMMIQPRKKNLAILGLGGSIGTPPEGISAEVIVVSSFAELKSRAREAKGKIVVYNEPYVSYGETVQYRSRGAAEAAKVGAVASLIRSVASLSINSPHTGWQDYEDGVPKIPTACITIEDAELMARLASRGVKIVVQLQMGAVQHPDADSFNTVAEIVGSKYPEQVVIVSGHLDSWDVGQGAMDDGGGAFISWEALSLIKDLGLRPKRTIRLVLWTGEEQGGVGAHQYYEKHKKDIGNMDLVMESDTGTFRPLGMQFSGKPEARVIMSEVMQLLAPINITKLYDNAEGTDISFWMQAGVPGASLLDDLSRYFWFHHSEGDTMTVQNPVWMNHCAAIWTVVAYVVADLEEMLPR</sequence>
<evidence type="ECO:0000256" key="3">
    <source>
        <dbReference type="ARBA" id="ARBA00004555"/>
    </source>
</evidence>
<dbReference type="GO" id="GO:0006508">
    <property type="term" value="P:proteolysis"/>
    <property type="evidence" value="ECO:0007669"/>
    <property type="project" value="UniProtKB-KW"/>
</dbReference>
<dbReference type="FunFam" id="3.50.30.30:FF:000009">
    <property type="entry name" value="Carboxypeptidase Q"/>
    <property type="match status" value="1"/>
</dbReference>
<dbReference type="InterPro" id="IPR007484">
    <property type="entry name" value="Peptidase_M28"/>
</dbReference>
<evidence type="ECO:0000256" key="13">
    <source>
        <dbReference type="ARBA" id="ARBA00022824"/>
    </source>
</evidence>
<name>A0AAV3A8Z0_PYXAD</name>
<evidence type="ECO:0000256" key="21">
    <source>
        <dbReference type="ARBA" id="ARBA00033328"/>
    </source>
</evidence>
<feature type="signal peptide" evidence="22">
    <location>
        <begin position="1"/>
        <end position="20"/>
    </location>
</feature>
<dbReference type="GO" id="GO:0070573">
    <property type="term" value="F:metallodipeptidase activity"/>
    <property type="evidence" value="ECO:0007669"/>
    <property type="project" value="InterPro"/>
</dbReference>
<evidence type="ECO:0000256" key="11">
    <source>
        <dbReference type="ARBA" id="ARBA00022729"/>
    </source>
</evidence>
<dbReference type="GO" id="GO:0043171">
    <property type="term" value="P:peptide catabolic process"/>
    <property type="evidence" value="ECO:0007669"/>
    <property type="project" value="TreeGrafter"/>
</dbReference>
<evidence type="ECO:0000256" key="2">
    <source>
        <dbReference type="ARBA" id="ARBA00004371"/>
    </source>
</evidence>